<organism evidence="2 3">
    <name type="scientific">Solanum tuberosum</name>
    <name type="common">Potato</name>
    <dbReference type="NCBI Taxonomy" id="4113"/>
    <lineage>
        <taxon>Eukaryota</taxon>
        <taxon>Viridiplantae</taxon>
        <taxon>Streptophyta</taxon>
        <taxon>Embryophyta</taxon>
        <taxon>Tracheophyta</taxon>
        <taxon>Spermatophyta</taxon>
        <taxon>Magnoliopsida</taxon>
        <taxon>eudicotyledons</taxon>
        <taxon>Gunneridae</taxon>
        <taxon>Pentapetalae</taxon>
        <taxon>asterids</taxon>
        <taxon>lamiids</taxon>
        <taxon>Solanales</taxon>
        <taxon>Solanaceae</taxon>
        <taxon>Solanoideae</taxon>
        <taxon>Solaneae</taxon>
        <taxon>Solanum</taxon>
    </lineage>
</organism>
<evidence type="ECO:0000256" key="1">
    <source>
        <dbReference type="SAM" id="MobiDB-lite"/>
    </source>
</evidence>
<dbReference type="InParanoid" id="M1DGQ4"/>
<sequence>MISLFVNTWGNEAIYTEFYKWLTKHGDQGDRSRGVSQPNKTKNKKSRRPIDSEDIPGFLSSAPERIAHDTHLFVVPFGTADPRQYYHNYRRSVGASFFSQSLPPRRYEDLPLQAIRRARPLSVGCTPSPSPSPIGTTPQLSAMRIRDSSSEESDDVAGTPPLT</sequence>
<name>M1DGQ4_SOLTU</name>
<evidence type="ECO:0000313" key="3">
    <source>
        <dbReference type="Proteomes" id="UP000011115"/>
    </source>
</evidence>
<proteinExistence type="predicted"/>
<evidence type="ECO:0000313" key="2">
    <source>
        <dbReference type="EnsemblPlants" id="PGSC0003DMT400088786"/>
    </source>
</evidence>
<dbReference type="PaxDb" id="4113-PGSC0003DMT400088786"/>
<reference evidence="2" key="2">
    <citation type="submission" date="2015-06" db="UniProtKB">
        <authorList>
            <consortium name="EnsemblPlants"/>
        </authorList>
    </citation>
    <scope>IDENTIFICATION</scope>
    <source>
        <strain evidence="2">DM1-3 516 R44</strain>
    </source>
</reference>
<dbReference type="Gramene" id="PGSC0003DMT400088786">
    <property type="protein sequence ID" value="PGSC0003DMT400088786"/>
    <property type="gene ID" value="PGSC0003DMG400038357"/>
</dbReference>
<dbReference type="AlphaFoldDB" id="M1DGQ4"/>
<dbReference type="HOGENOM" id="CLU_118314_1_0_1"/>
<dbReference type="Proteomes" id="UP000011115">
    <property type="component" value="Unassembled WGS sequence"/>
</dbReference>
<feature type="region of interest" description="Disordered" evidence="1">
    <location>
        <begin position="121"/>
        <end position="163"/>
    </location>
</feature>
<dbReference type="EnsemblPlants" id="PGSC0003DMT400088786">
    <property type="protein sequence ID" value="PGSC0003DMT400088786"/>
    <property type="gene ID" value="PGSC0003DMG400038357"/>
</dbReference>
<feature type="region of interest" description="Disordered" evidence="1">
    <location>
        <begin position="27"/>
        <end position="58"/>
    </location>
</feature>
<accession>M1DGQ4</accession>
<keyword evidence="3" id="KW-1185">Reference proteome</keyword>
<protein>
    <submittedName>
        <fullName evidence="2">Uncharacterized protein</fullName>
    </submittedName>
</protein>
<reference evidence="3" key="1">
    <citation type="journal article" date="2011" name="Nature">
        <title>Genome sequence and analysis of the tuber crop potato.</title>
        <authorList>
            <consortium name="The Potato Genome Sequencing Consortium"/>
        </authorList>
    </citation>
    <scope>NUCLEOTIDE SEQUENCE [LARGE SCALE GENOMIC DNA]</scope>
    <source>
        <strain evidence="3">cv. DM1-3 516 R44</strain>
    </source>
</reference>